<gene>
    <name evidence="2" type="ORF">WJU22_22685</name>
</gene>
<dbReference type="RefSeq" id="WP_341840460.1">
    <property type="nucleotide sequence ID" value="NZ_CP149792.1"/>
</dbReference>
<name>A0ABZ2Z2L8_9BACT</name>
<dbReference type="InterPro" id="IPR016181">
    <property type="entry name" value="Acyl_CoA_acyltransferase"/>
</dbReference>
<feature type="domain" description="N-acetyltransferase" evidence="1">
    <location>
        <begin position="7"/>
        <end position="155"/>
    </location>
</feature>
<accession>A0ABZ2Z2L8</accession>
<dbReference type="InterPro" id="IPR052564">
    <property type="entry name" value="N-acetyltrans/Recomb-assoc"/>
</dbReference>
<dbReference type="PANTHER" id="PTHR43451">
    <property type="entry name" value="ACETYLTRANSFERASE (GNAT) FAMILY PROTEIN"/>
    <property type="match status" value="1"/>
</dbReference>
<organism evidence="2 3">
    <name type="scientific">Chitinophaga caseinilytica</name>
    <dbReference type="NCBI Taxonomy" id="2267521"/>
    <lineage>
        <taxon>Bacteria</taxon>
        <taxon>Pseudomonadati</taxon>
        <taxon>Bacteroidota</taxon>
        <taxon>Chitinophagia</taxon>
        <taxon>Chitinophagales</taxon>
        <taxon>Chitinophagaceae</taxon>
        <taxon>Chitinophaga</taxon>
    </lineage>
</organism>
<dbReference type="Proteomes" id="UP001449657">
    <property type="component" value="Chromosome"/>
</dbReference>
<proteinExistence type="predicted"/>
<dbReference type="PROSITE" id="PS51186">
    <property type="entry name" value="GNAT"/>
    <property type="match status" value="1"/>
</dbReference>
<dbReference type="EC" id="2.3.1.-" evidence="2"/>
<protein>
    <submittedName>
        <fullName evidence="2">GNAT family N-acetyltransferase</fullName>
        <ecNumber evidence="2">2.3.1.-</ecNumber>
    </submittedName>
</protein>
<keyword evidence="3" id="KW-1185">Reference proteome</keyword>
<dbReference type="GO" id="GO:0016746">
    <property type="term" value="F:acyltransferase activity"/>
    <property type="evidence" value="ECO:0007669"/>
    <property type="project" value="UniProtKB-KW"/>
</dbReference>
<dbReference type="PANTHER" id="PTHR43451:SF1">
    <property type="entry name" value="ACETYLTRANSFERASE"/>
    <property type="match status" value="1"/>
</dbReference>
<keyword evidence="2" id="KW-0808">Transferase</keyword>
<dbReference type="Gene3D" id="3.40.630.30">
    <property type="match status" value="1"/>
</dbReference>
<dbReference type="EMBL" id="CP150096">
    <property type="protein sequence ID" value="WZN45710.1"/>
    <property type="molecule type" value="Genomic_DNA"/>
</dbReference>
<keyword evidence="2" id="KW-0012">Acyltransferase</keyword>
<evidence type="ECO:0000259" key="1">
    <source>
        <dbReference type="PROSITE" id="PS51186"/>
    </source>
</evidence>
<dbReference type="CDD" id="cd04301">
    <property type="entry name" value="NAT_SF"/>
    <property type="match status" value="1"/>
</dbReference>
<reference evidence="2 3" key="1">
    <citation type="submission" date="2024-03" db="EMBL/GenBank/DDBJ databases">
        <title>Chitinophaga caseinilytica sp. nov., a casein hydrolysing bacterium isolated from forest soil.</title>
        <authorList>
            <person name="Lee D.S."/>
            <person name="Han D.M."/>
            <person name="Baek J.H."/>
            <person name="Choi D.G."/>
            <person name="Jeon J.H."/>
            <person name="Jeon C.O."/>
        </authorList>
    </citation>
    <scope>NUCLEOTIDE SEQUENCE [LARGE SCALE GENOMIC DNA]</scope>
    <source>
        <strain evidence="2 3">KACC 19118</strain>
    </source>
</reference>
<sequence length="155" mass="16871">MGNTPDIMLRPAVDADLPGIRSLFRSTVMQVCAGDYDASQLQAWASSADDPARWQKLLDTTELIVAVAGDGRLAGFAALERPSHIEMMYAGKDFQGMGVAARLLHRLLSQTTGPVTAHVSRTARPFFEKHGFSVTEARFPVRNGIVIPNFAMTKP</sequence>
<dbReference type="SUPFAM" id="SSF55729">
    <property type="entry name" value="Acyl-CoA N-acyltransferases (Nat)"/>
    <property type="match status" value="1"/>
</dbReference>
<dbReference type="Pfam" id="PF13673">
    <property type="entry name" value="Acetyltransf_10"/>
    <property type="match status" value="1"/>
</dbReference>
<evidence type="ECO:0000313" key="3">
    <source>
        <dbReference type="Proteomes" id="UP001449657"/>
    </source>
</evidence>
<dbReference type="InterPro" id="IPR000182">
    <property type="entry name" value="GNAT_dom"/>
</dbReference>
<evidence type="ECO:0000313" key="2">
    <source>
        <dbReference type="EMBL" id="WZN45710.1"/>
    </source>
</evidence>